<dbReference type="OrthoDB" id="6120799at2"/>
<keyword evidence="2" id="KW-1185">Reference proteome</keyword>
<dbReference type="SUPFAM" id="SSF52833">
    <property type="entry name" value="Thioredoxin-like"/>
    <property type="match status" value="1"/>
</dbReference>
<proteinExistence type="predicted"/>
<gene>
    <name evidence="1" type="ORF">EEL30_20890</name>
</gene>
<dbReference type="EMBL" id="CP033464">
    <property type="protein sequence ID" value="QDX94519.1"/>
    <property type="molecule type" value="Genomic_DNA"/>
</dbReference>
<evidence type="ECO:0000313" key="1">
    <source>
        <dbReference type="EMBL" id="QDX94519.1"/>
    </source>
</evidence>
<evidence type="ECO:0000313" key="2">
    <source>
        <dbReference type="Proteomes" id="UP000319432"/>
    </source>
</evidence>
<dbReference type="Proteomes" id="UP000319432">
    <property type="component" value="Chromosome"/>
</dbReference>
<accession>A0A518VC17</accession>
<name>A0A518VC17_BRELA</name>
<dbReference type="Gene3D" id="3.40.30.10">
    <property type="entry name" value="Glutaredoxin"/>
    <property type="match status" value="1"/>
</dbReference>
<protein>
    <submittedName>
        <fullName evidence="1">Thioredoxin family protein</fullName>
    </submittedName>
</protein>
<dbReference type="InterPro" id="IPR036249">
    <property type="entry name" value="Thioredoxin-like_sf"/>
</dbReference>
<dbReference type="Pfam" id="PF14595">
    <property type="entry name" value="Thioredoxin_9"/>
    <property type="match status" value="1"/>
</dbReference>
<sequence>MAINLQLKKGTGISMRQFMDTMNKNKETFLDWYQRFSWETEEERSQIEAAVQQGGFQAFLLSAEWCGDVVRNVPVLFRVAEAVKLPVEVLVMEDHLDVMDQFLTMGGRAIPVFIICNKAGDVLGTWGPRPAHVQKIMIQFKQENPDREATDYQDKIMVARKEMLTQYGEDTGYQQVIVHELSDLFRQIQS</sequence>
<organism evidence="1 2">
    <name type="scientific">Brevibacillus laterosporus</name>
    <name type="common">Bacillus laterosporus</name>
    <dbReference type="NCBI Taxonomy" id="1465"/>
    <lineage>
        <taxon>Bacteria</taxon>
        <taxon>Bacillati</taxon>
        <taxon>Bacillota</taxon>
        <taxon>Bacilli</taxon>
        <taxon>Bacillales</taxon>
        <taxon>Paenibacillaceae</taxon>
        <taxon>Brevibacillus</taxon>
    </lineage>
</organism>
<reference evidence="1 2" key="1">
    <citation type="submission" date="2018-11" db="EMBL/GenBank/DDBJ databases">
        <title>Phylogenetic determinants of toxin gene distribution in genomes of Brevibacillus laterosporus.</title>
        <authorList>
            <person name="Glare T.R."/>
            <person name="Durrant A."/>
            <person name="Berry C."/>
            <person name="Palma L."/>
            <person name="Ormskirk M."/>
            <person name="Cox M.O."/>
        </authorList>
    </citation>
    <scope>NUCLEOTIDE SEQUENCE [LARGE SCALE GENOMIC DNA]</scope>
    <source>
        <strain evidence="1 2">1821L</strain>
    </source>
</reference>
<dbReference type="AlphaFoldDB" id="A0A518VC17"/>